<accession>A0A508TVF2</accession>
<keyword evidence="2" id="KW-1185">Reference proteome</keyword>
<name>A0A508TVF2_9BRAD</name>
<evidence type="ECO:0000313" key="2">
    <source>
        <dbReference type="Proteomes" id="UP000328092"/>
    </source>
</evidence>
<dbReference type="AlphaFoldDB" id="A0A508TVF2"/>
<sequence>MSSGKKPRGSDLLAQRWTKQDLARLVDIEHDGVNLVEFFPKGIPDPDGGWGTWHVKPDALLKFLGTLLNHDKIPGVWVFPKGLPPVIEGFDVGFQAGSARER</sequence>
<dbReference type="EMBL" id="CAADFC020000030">
    <property type="protein sequence ID" value="VIO78359.1"/>
    <property type="molecule type" value="Genomic_DNA"/>
</dbReference>
<organism evidence="1 2">
    <name type="scientific">Bradyrhizobium ivorense</name>
    <dbReference type="NCBI Taxonomy" id="2511166"/>
    <lineage>
        <taxon>Bacteria</taxon>
        <taxon>Pseudomonadati</taxon>
        <taxon>Pseudomonadota</taxon>
        <taxon>Alphaproteobacteria</taxon>
        <taxon>Hyphomicrobiales</taxon>
        <taxon>Nitrobacteraceae</taxon>
        <taxon>Bradyrhizobium</taxon>
    </lineage>
</organism>
<protein>
    <submittedName>
        <fullName evidence="1">Uncharacterized protein</fullName>
    </submittedName>
</protein>
<proteinExistence type="predicted"/>
<reference evidence="1" key="1">
    <citation type="submission" date="2019-02" db="EMBL/GenBank/DDBJ databases">
        <authorList>
            <person name="Pothier F.J."/>
        </authorList>
    </citation>
    <scope>NUCLEOTIDE SEQUENCE</scope>
    <source>
        <strain evidence="1">CI-1B</strain>
    </source>
</reference>
<gene>
    <name evidence="1" type="ORF">CI1B_73870</name>
</gene>
<evidence type="ECO:0000313" key="1">
    <source>
        <dbReference type="EMBL" id="VIO78359.1"/>
    </source>
</evidence>
<comment type="caution">
    <text evidence="1">The sequence shown here is derived from an EMBL/GenBank/DDBJ whole genome shotgun (WGS) entry which is preliminary data.</text>
</comment>
<dbReference type="Proteomes" id="UP000328092">
    <property type="component" value="Unassembled WGS sequence"/>
</dbReference>
<dbReference type="RefSeq" id="WP_139485978.1">
    <property type="nucleotide sequence ID" value="NZ_CAADFB020000039.1"/>
</dbReference>